<accession>A0A8B6MCC2</accession>
<comment type="caution">
    <text evidence="1">The sequence shown here is derived from an EMBL/GenBank/DDBJ whole genome shotgun (WGS) entry which is preliminary data.</text>
</comment>
<dbReference type="Proteomes" id="UP000485880">
    <property type="component" value="Unassembled WGS sequence"/>
</dbReference>
<gene>
    <name evidence="1" type="ORF">MPC4_50056</name>
</gene>
<sequence length="71" mass="7896">MDFVTDFLWQSPHRITLRFPVGCVGLLPQSNDLVSGTSFTANLQGAGDHLKLLGQVAECFVLWSNVSYYYA</sequence>
<evidence type="ECO:0000313" key="1">
    <source>
        <dbReference type="EMBL" id="VTZ51748.1"/>
    </source>
</evidence>
<name>A0A8B6MCC2_METTU</name>
<evidence type="ECO:0000313" key="2">
    <source>
        <dbReference type="Proteomes" id="UP000485880"/>
    </source>
</evidence>
<dbReference type="EMBL" id="CABFMQ020000109">
    <property type="protein sequence ID" value="VTZ51748.1"/>
    <property type="molecule type" value="Genomic_DNA"/>
</dbReference>
<organism evidence="1 2">
    <name type="scientific">Methylocella tundrae</name>
    <dbReference type="NCBI Taxonomy" id="227605"/>
    <lineage>
        <taxon>Bacteria</taxon>
        <taxon>Pseudomonadati</taxon>
        <taxon>Pseudomonadota</taxon>
        <taxon>Alphaproteobacteria</taxon>
        <taxon>Hyphomicrobiales</taxon>
        <taxon>Beijerinckiaceae</taxon>
        <taxon>Methylocella</taxon>
    </lineage>
</organism>
<protein>
    <submittedName>
        <fullName evidence="1">Uncharacterized protein</fullName>
    </submittedName>
</protein>
<reference evidence="1 2" key="1">
    <citation type="submission" date="2019-05" db="EMBL/GenBank/DDBJ databases">
        <authorList>
            <person name="Farhan Ul Haque M."/>
        </authorList>
    </citation>
    <scope>NUCLEOTIDE SEQUENCE [LARGE SCALE GENOMIC DNA]</scope>
    <source>
        <strain evidence="1">2</strain>
    </source>
</reference>
<keyword evidence="2" id="KW-1185">Reference proteome</keyword>
<dbReference type="AlphaFoldDB" id="A0A8B6MCC2"/>
<proteinExistence type="predicted"/>